<evidence type="ECO:0000313" key="13">
    <source>
        <dbReference type="EnsemblProtists" id="EOD40660"/>
    </source>
</evidence>
<dbReference type="InterPro" id="IPR044235">
    <property type="entry name" value="RNFT1/2"/>
</dbReference>
<feature type="region of interest" description="Disordered" evidence="10">
    <location>
        <begin position="33"/>
        <end position="65"/>
    </location>
</feature>
<dbReference type="SUPFAM" id="SSF57850">
    <property type="entry name" value="RING/U-box"/>
    <property type="match status" value="1"/>
</dbReference>
<evidence type="ECO:0000256" key="6">
    <source>
        <dbReference type="ARBA" id="ARBA00022833"/>
    </source>
</evidence>
<dbReference type="GO" id="GO:0061630">
    <property type="term" value="F:ubiquitin protein ligase activity"/>
    <property type="evidence" value="ECO:0007669"/>
    <property type="project" value="InterPro"/>
</dbReference>
<keyword evidence="14" id="KW-1185">Reference proteome</keyword>
<feature type="transmembrane region" description="Helical" evidence="11">
    <location>
        <begin position="157"/>
        <end position="177"/>
    </location>
</feature>
<dbReference type="HOGENOM" id="CLU_793291_0_0_1"/>
<dbReference type="PANTHER" id="PTHR15860">
    <property type="entry name" value="UNCHARACTERIZED RING FINGER-CONTAINING PROTEIN"/>
    <property type="match status" value="1"/>
</dbReference>
<proteinExistence type="predicted"/>
<feature type="compositionally biased region" description="Low complexity" evidence="10">
    <location>
        <begin position="36"/>
        <end position="51"/>
    </location>
</feature>
<dbReference type="Proteomes" id="UP000013827">
    <property type="component" value="Unassembled WGS sequence"/>
</dbReference>
<dbReference type="GO" id="GO:0016020">
    <property type="term" value="C:membrane"/>
    <property type="evidence" value="ECO:0007669"/>
    <property type="project" value="UniProtKB-SubCell"/>
</dbReference>
<feature type="transmembrane region" description="Helical" evidence="11">
    <location>
        <begin position="198"/>
        <end position="218"/>
    </location>
</feature>
<dbReference type="PANTHER" id="PTHR15860:SF0">
    <property type="entry name" value="LP20373P"/>
    <property type="match status" value="1"/>
</dbReference>
<dbReference type="Pfam" id="PF13639">
    <property type="entry name" value="zf-RING_2"/>
    <property type="match status" value="1"/>
</dbReference>
<dbReference type="PaxDb" id="2903-EOD40660"/>
<dbReference type="AlphaFoldDB" id="A0A0D3KY25"/>
<accession>A0A0D3KY25</accession>
<comment type="subcellular location">
    <subcellularLocation>
        <location evidence="1">Membrane</location>
        <topology evidence="1">Multi-pass membrane protein</topology>
    </subcellularLocation>
</comment>
<evidence type="ECO:0000256" key="4">
    <source>
        <dbReference type="ARBA" id="ARBA00022771"/>
    </source>
</evidence>
<dbReference type="PROSITE" id="PS50089">
    <property type="entry name" value="ZF_RING_2"/>
    <property type="match status" value="1"/>
</dbReference>
<dbReference type="PROSITE" id="PS00518">
    <property type="entry name" value="ZF_RING_1"/>
    <property type="match status" value="1"/>
</dbReference>
<evidence type="ECO:0000256" key="10">
    <source>
        <dbReference type="SAM" id="MobiDB-lite"/>
    </source>
</evidence>
<dbReference type="EnsemblProtists" id="EOD40660">
    <property type="protein sequence ID" value="EOD40660"/>
    <property type="gene ID" value="EMIHUDRAFT_108338"/>
</dbReference>
<keyword evidence="7 11" id="KW-1133">Transmembrane helix</keyword>
<keyword evidence="6" id="KW-0862">Zinc</keyword>
<keyword evidence="5" id="KW-0833">Ubl conjugation pathway</keyword>
<dbReference type="Gene3D" id="3.30.40.10">
    <property type="entry name" value="Zinc/RING finger domain, C3HC4 (zinc finger)"/>
    <property type="match status" value="1"/>
</dbReference>
<keyword evidence="2 11" id="KW-0812">Transmembrane</keyword>
<dbReference type="GO" id="GO:1904294">
    <property type="term" value="P:positive regulation of ERAD pathway"/>
    <property type="evidence" value="ECO:0007669"/>
    <property type="project" value="InterPro"/>
</dbReference>
<dbReference type="eggNOG" id="KOG4638">
    <property type="taxonomic scope" value="Eukaryota"/>
</dbReference>
<dbReference type="GeneID" id="17285930"/>
<dbReference type="InterPro" id="IPR001841">
    <property type="entry name" value="Znf_RING"/>
</dbReference>
<dbReference type="GO" id="GO:0008270">
    <property type="term" value="F:zinc ion binding"/>
    <property type="evidence" value="ECO:0007669"/>
    <property type="project" value="UniProtKB-KW"/>
</dbReference>
<evidence type="ECO:0000256" key="9">
    <source>
        <dbReference type="PROSITE-ProRule" id="PRU00175"/>
    </source>
</evidence>
<evidence type="ECO:0000256" key="3">
    <source>
        <dbReference type="ARBA" id="ARBA00022723"/>
    </source>
</evidence>
<reference evidence="13" key="2">
    <citation type="submission" date="2024-10" db="UniProtKB">
        <authorList>
            <consortium name="EnsemblProtists"/>
        </authorList>
    </citation>
    <scope>IDENTIFICATION</scope>
</reference>
<dbReference type="RefSeq" id="XP_005793089.1">
    <property type="nucleotide sequence ID" value="XM_005793032.1"/>
</dbReference>
<feature type="domain" description="RING-type" evidence="12">
    <location>
        <begin position="347"/>
        <end position="374"/>
    </location>
</feature>
<dbReference type="KEGG" id="ehx:EMIHUDRAFT_108338"/>
<evidence type="ECO:0000256" key="1">
    <source>
        <dbReference type="ARBA" id="ARBA00004141"/>
    </source>
</evidence>
<dbReference type="OMA" id="GCIHSRL"/>
<keyword evidence="8 11" id="KW-0472">Membrane</keyword>
<sequence length="399" mass="41593">MLPPNSPSRSLAQAAERIGAALIGTPLNLPGVGSSTAAAAAQAPTAERQPAGGPSTSTEEPATSPRITAEALVESLAAAAEEAVPQTGDLAAPGVAVAAAGVRWLQDTVPFCGLLLVVFLQQHLLPILAFSWCTFVLHHANARVRLWLPLLQAPPGGAGVLLVAAEIVTQLLALLLLCGRDLVSQLLLRLPDWALNGATLFGVLLAVLSADVVVRFVGMLLKLGSTAPTAGATPTTRALLALRGAAGVRAPCSLRRAFAVLELSGLLYRSLLPIPLWHAWLVHAVRGRLLASLLAGLYLTLKLTQLVERTRAALLATRSLLTQQVLVGKHASAEEEPMTAPVVLEGCSHIFCEECIVAWCERAGSDGATCPLCRQPVQLATGVHACYGDGTTSLLPQVF</sequence>
<name>A0A0D3KY25_EMIH1</name>
<dbReference type="InterPro" id="IPR013083">
    <property type="entry name" value="Znf_RING/FYVE/PHD"/>
</dbReference>
<organism evidence="13 14">
    <name type="scientific">Emiliania huxleyi (strain CCMP1516)</name>
    <dbReference type="NCBI Taxonomy" id="280463"/>
    <lineage>
        <taxon>Eukaryota</taxon>
        <taxon>Haptista</taxon>
        <taxon>Haptophyta</taxon>
        <taxon>Prymnesiophyceae</taxon>
        <taxon>Isochrysidales</taxon>
        <taxon>Noelaerhabdaceae</taxon>
        <taxon>Emiliania</taxon>
    </lineage>
</organism>
<dbReference type="InterPro" id="IPR017907">
    <property type="entry name" value="Znf_RING_CS"/>
</dbReference>
<evidence type="ECO:0000256" key="11">
    <source>
        <dbReference type="SAM" id="Phobius"/>
    </source>
</evidence>
<evidence type="ECO:0000313" key="14">
    <source>
        <dbReference type="Proteomes" id="UP000013827"/>
    </source>
</evidence>
<evidence type="ECO:0000256" key="5">
    <source>
        <dbReference type="ARBA" id="ARBA00022786"/>
    </source>
</evidence>
<keyword evidence="3" id="KW-0479">Metal-binding</keyword>
<protein>
    <recommendedName>
        <fullName evidence="12">RING-type domain-containing protein</fullName>
    </recommendedName>
</protein>
<evidence type="ECO:0000259" key="12">
    <source>
        <dbReference type="PROSITE" id="PS50089"/>
    </source>
</evidence>
<evidence type="ECO:0000256" key="7">
    <source>
        <dbReference type="ARBA" id="ARBA00022989"/>
    </source>
</evidence>
<reference evidence="14" key="1">
    <citation type="journal article" date="2013" name="Nature">
        <title>Pan genome of the phytoplankton Emiliania underpins its global distribution.</title>
        <authorList>
            <person name="Read B.A."/>
            <person name="Kegel J."/>
            <person name="Klute M.J."/>
            <person name="Kuo A."/>
            <person name="Lefebvre S.C."/>
            <person name="Maumus F."/>
            <person name="Mayer C."/>
            <person name="Miller J."/>
            <person name="Monier A."/>
            <person name="Salamov A."/>
            <person name="Young J."/>
            <person name="Aguilar M."/>
            <person name="Claverie J.M."/>
            <person name="Frickenhaus S."/>
            <person name="Gonzalez K."/>
            <person name="Herman E.K."/>
            <person name="Lin Y.C."/>
            <person name="Napier J."/>
            <person name="Ogata H."/>
            <person name="Sarno A.F."/>
            <person name="Shmutz J."/>
            <person name="Schroeder D."/>
            <person name="de Vargas C."/>
            <person name="Verret F."/>
            <person name="von Dassow P."/>
            <person name="Valentin K."/>
            <person name="Van de Peer Y."/>
            <person name="Wheeler G."/>
            <person name="Dacks J.B."/>
            <person name="Delwiche C.F."/>
            <person name="Dyhrman S.T."/>
            <person name="Glockner G."/>
            <person name="John U."/>
            <person name="Richards T."/>
            <person name="Worden A.Z."/>
            <person name="Zhang X."/>
            <person name="Grigoriev I.V."/>
            <person name="Allen A.E."/>
            <person name="Bidle K."/>
            <person name="Borodovsky M."/>
            <person name="Bowler C."/>
            <person name="Brownlee C."/>
            <person name="Cock J.M."/>
            <person name="Elias M."/>
            <person name="Gladyshev V.N."/>
            <person name="Groth M."/>
            <person name="Guda C."/>
            <person name="Hadaegh A."/>
            <person name="Iglesias-Rodriguez M.D."/>
            <person name="Jenkins J."/>
            <person name="Jones B.M."/>
            <person name="Lawson T."/>
            <person name="Leese F."/>
            <person name="Lindquist E."/>
            <person name="Lobanov A."/>
            <person name="Lomsadze A."/>
            <person name="Malik S.B."/>
            <person name="Marsh M.E."/>
            <person name="Mackinder L."/>
            <person name="Mock T."/>
            <person name="Mueller-Roeber B."/>
            <person name="Pagarete A."/>
            <person name="Parker M."/>
            <person name="Probert I."/>
            <person name="Quesneville H."/>
            <person name="Raines C."/>
            <person name="Rensing S.A."/>
            <person name="Riano-Pachon D.M."/>
            <person name="Richier S."/>
            <person name="Rokitta S."/>
            <person name="Shiraiwa Y."/>
            <person name="Soanes D.M."/>
            <person name="van der Giezen M."/>
            <person name="Wahlund T.M."/>
            <person name="Williams B."/>
            <person name="Wilson W."/>
            <person name="Wolfe G."/>
            <person name="Wurch L.L."/>
        </authorList>
    </citation>
    <scope>NUCLEOTIDE SEQUENCE</scope>
</reference>
<evidence type="ECO:0000256" key="8">
    <source>
        <dbReference type="ARBA" id="ARBA00023136"/>
    </source>
</evidence>
<keyword evidence="4 9" id="KW-0863">Zinc-finger</keyword>
<evidence type="ECO:0000256" key="2">
    <source>
        <dbReference type="ARBA" id="ARBA00022692"/>
    </source>
</evidence>